<dbReference type="Proteomes" id="UP000318626">
    <property type="component" value="Chromosome"/>
</dbReference>
<dbReference type="PROSITE" id="PS01124">
    <property type="entry name" value="HTH_ARAC_FAMILY_2"/>
    <property type="match status" value="1"/>
</dbReference>
<dbReference type="GO" id="GO:0003700">
    <property type="term" value="F:DNA-binding transcription factor activity"/>
    <property type="evidence" value="ECO:0007669"/>
    <property type="project" value="InterPro"/>
</dbReference>
<keyword evidence="1" id="KW-0805">Transcription regulation</keyword>
<sequence>MITHTFLEFEAYASAVGDADVRMVLPRLDKPRWEISEFNVDDFHLQYGSEWSGNIAEGVTRPDGKILFIPLHGRHHANGLPLDEHSVFVMNAASEFTISVQEPHDWCSLFLPSCPSEPALSHRDSQASRSPSAYSVELDDQEMANLRWLLTQLHDSIQCNPDILNEKAASRAVKDDLVKVCQRITSASQSSAATTGRPPFSRDEVIRVLRDLIANHSHECLTIDDFTQALDISERSLRNVFLEYYGMPPRKFLMIQRLNHVRNVLRVADPEETTVTAVAAHFGFWHFGRFAGAYHKIFQESPSTTLYGSCQPC</sequence>
<dbReference type="PANTHER" id="PTHR46796">
    <property type="entry name" value="HTH-TYPE TRANSCRIPTIONAL ACTIVATOR RHAS-RELATED"/>
    <property type="match status" value="1"/>
</dbReference>
<evidence type="ECO:0000256" key="2">
    <source>
        <dbReference type="ARBA" id="ARBA00023125"/>
    </source>
</evidence>
<dbReference type="PANTHER" id="PTHR46796:SF12">
    <property type="entry name" value="HTH-TYPE DNA-BINDING TRANSCRIPTIONAL ACTIVATOR EUTR"/>
    <property type="match status" value="1"/>
</dbReference>
<dbReference type="OrthoDB" id="6003540at2"/>
<dbReference type="InterPro" id="IPR018060">
    <property type="entry name" value="HTH_AraC"/>
</dbReference>
<dbReference type="SUPFAM" id="SSF46689">
    <property type="entry name" value="Homeodomain-like"/>
    <property type="match status" value="1"/>
</dbReference>
<protein>
    <submittedName>
        <fullName evidence="5">Transcriptional regulator EutR</fullName>
    </submittedName>
</protein>
<dbReference type="KEGG" id="bvo:Pan97_28170"/>
<dbReference type="SMART" id="SM00342">
    <property type="entry name" value="HTH_ARAC"/>
    <property type="match status" value="1"/>
</dbReference>
<evidence type="ECO:0000256" key="3">
    <source>
        <dbReference type="ARBA" id="ARBA00023163"/>
    </source>
</evidence>
<evidence type="ECO:0000259" key="4">
    <source>
        <dbReference type="PROSITE" id="PS01124"/>
    </source>
</evidence>
<keyword evidence="2" id="KW-0238">DNA-binding</keyword>
<dbReference type="AlphaFoldDB" id="A0A518C969"/>
<dbReference type="Gene3D" id="1.10.10.60">
    <property type="entry name" value="Homeodomain-like"/>
    <property type="match status" value="1"/>
</dbReference>
<feature type="domain" description="HTH araC/xylS-type" evidence="4">
    <location>
        <begin position="203"/>
        <end position="308"/>
    </location>
</feature>
<dbReference type="InterPro" id="IPR009057">
    <property type="entry name" value="Homeodomain-like_sf"/>
</dbReference>
<gene>
    <name evidence="5" type="ORF">Pan97_28170</name>
</gene>
<dbReference type="InterPro" id="IPR050204">
    <property type="entry name" value="AraC_XylS_family_regulators"/>
</dbReference>
<keyword evidence="6" id="KW-1185">Reference proteome</keyword>
<reference evidence="6" key="1">
    <citation type="submission" date="2019-02" db="EMBL/GenBank/DDBJ databases">
        <title>Deep-cultivation of Planctomycetes and their phenomic and genomic characterization uncovers novel biology.</title>
        <authorList>
            <person name="Wiegand S."/>
            <person name="Jogler M."/>
            <person name="Boedeker C."/>
            <person name="Pinto D."/>
            <person name="Vollmers J."/>
            <person name="Rivas-Marin E."/>
            <person name="Kohn T."/>
            <person name="Peeters S.H."/>
            <person name="Heuer A."/>
            <person name="Rast P."/>
            <person name="Oberbeckmann S."/>
            <person name="Bunk B."/>
            <person name="Jeske O."/>
            <person name="Meyerdierks A."/>
            <person name="Storesund J.E."/>
            <person name="Kallscheuer N."/>
            <person name="Luecker S."/>
            <person name="Lage O.M."/>
            <person name="Pohl T."/>
            <person name="Merkel B.J."/>
            <person name="Hornburger P."/>
            <person name="Mueller R.-W."/>
            <person name="Bruemmer F."/>
            <person name="Labrenz M."/>
            <person name="Spormann A.M."/>
            <person name="Op den Camp H."/>
            <person name="Overmann J."/>
            <person name="Amann R."/>
            <person name="Jetten M.S.M."/>
            <person name="Mascher T."/>
            <person name="Medema M.H."/>
            <person name="Devos D.P."/>
            <person name="Kaster A.-K."/>
            <person name="Ovreas L."/>
            <person name="Rohde M."/>
            <person name="Galperin M.Y."/>
            <person name="Jogler C."/>
        </authorList>
    </citation>
    <scope>NUCLEOTIDE SEQUENCE [LARGE SCALE GENOMIC DNA]</scope>
    <source>
        <strain evidence="6">Pan97</strain>
    </source>
</reference>
<name>A0A518C969_9BACT</name>
<keyword evidence="3" id="KW-0804">Transcription</keyword>
<evidence type="ECO:0000313" key="6">
    <source>
        <dbReference type="Proteomes" id="UP000318626"/>
    </source>
</evidence>
<evidence type="ECO:0000313" key="5">
    <source>
        <dbReference type="EMBL" id="QDU75775.1"/>
    </source>
</evidence>
<dbReference type="EMBL" id="CP036289">
    <property type="protein sequence ID" value="QDU75775.1"/>
    <property type="molecule type" value="Genomic_DNA"/>
</dbReference>
<proteinExistence type="predicted"/>
<dbReference type="Pfam" id="PF12833">
    <property type="entry name" value="HTH_18"/>
    <property type="match status" value="1"/>
</dbReference>
<dbReference type="GO" id="GO:0043565">
    <property type="term" value="F:sequence-specific DNA binding"/>
    <property type="evidence" value="ECO:0007669"/>
    <property type="project" value="InterPro"/>
</dbReference>
<organism evidence="5 6">
    <name type="scientific">Bremerella volcania</name>
    <dbReference type="NCBI Taxonomy" id="2527984"/>
    <lineage>
        <taxon>Bacteria</taxon>
        <taxon>Pseudomonadati</taxon>
        <taxon>Planctomycetota</taxon>
        <taxon>Planctomycetia</taxon>
        <taxon>Pirellulales</taxon>
        <taxon>Pirellulaceae</taxon>
        <taxon>Bremerella</taxon>
    </lineage>
</organism>
<evidence type="ECO:0000256" key="1">
    <source>
        <dbReference type="ARBA" id="ARBA00023015"/>
    </source>
</evidence>
<accession>A0A518C969</accession>